<organism evidence="12 13">
    <name type="scientific">Prochlorococcus marinus str. PAC1</name>
    <dbReference type="NCBI Taxonomy" id="59924"/>
    <lineage>
        <taxon>Bacteria</taxon>
        <taxon>Bacillati</taxon>
        <taxon>Cyanobacteriota</taxon>
        <taxon>Cyanophyceae</taxon>
        <taxon>Synechococcales</taxon>
        <taxon>Prochlorococcaceae</taxon>
        <taxon>Prochlorococcus</taxon>
    </lineage>
</organism>
<name>A0A0A2C3J9_PROMR</name>
<feature type="domain" description="Mur ligase central" evidence="11">
    <location>
        <begin position="107"/>
        <end position="315"/>
    </location>
</feature>
<keyword evidence="2 7" id="KW-0132">Cell division</keyword>
<feature type="binding site" evidence="7">
    <location>
        <position position="186"/>
    </location>
    <ligand>
        <name>UDP-N-acetyl-alpha-D-muramoyl-L-alanyl-D-glutamate</name>
        <dbReference type="ChEBI" id="CHEBI:83900"/>
    </ligand>
</feature>
<feature type="binding site" evidence="7">
    <location>
        <position position="24"/>
    </location>
    <ligand>
        <name>UDP-N-acetyl-alpha-D-muramoyl-L-alanyl-D-glutamate</name>
        <dbReference type="ChEBI" id="CHEBI:83900"/>
    </ligand>
</feature>
<evidence type="ECO:0000256" key="2">
    <source>
        <dbReference type="ARBA" id="ARBA00022618"/>
    </source>
</evidence>
<comment type="function">
    <text evidence="7">Catalyzes the addition of meso-diaminopimelic acid to the nucleotide precursor UDP-N-acetylmuramoyl-L-alanyl-D-glutamate (UMAG) in the biosynthesis of bacterial cell-wall peptidoglycan.</text>
</comment>
<protein>
    <recommendedName>
        <fullName evidence="7">UDP-N-acetylmuramoyl-L-alanyl-D-glutamate--2,6-diaminopimelate ligase</fullName>
        <ecNumber evidence="7">6.3.2.13</ecNumber>
    </recommendedName>
    <alternativeName>
        <fullName evidence="7">Meso-A2pm-adding enzyme</fullName>
    </alternativeName>
    <alternativeName>
        <fullName evidence="7">Meso-diaminopimelate-adding enzyme</fullName>
    </alternativeName>
    <alternativeName>
        <fullName evidence="7">UDP-MurNAc-L-Ala-D-Glu:meso-diaminopimelate ligase</fullName>
    </alternativeName>
    <alternativeName>
        <fullName evidence="7">UDP-MurNAc-tripeptide synthetase</fullName>
    </alternativeName>
    <alternativeName>
        <fullName evidence="7">UDP-N-acetylmuramyl-tripeptide synthetase</fullName>
    </alternativeName>
</protein>
<feature type="binding site" evidence="7">
    <location>
        <position position="178"/>
    </location>
    <ligand>
        <name>UDP-N-acetyl-alpha-D-muramoyl-L-alanyl-D-glutamate</name>
        <dbReference type="ChEBI" id="CHEBI:83900"/>
    </ligand>
</feature>
<evidence type="ECO:0000313" key="12">
    <source>
        <dbReference type="EMBL" id="KGG19229.1"/>
    </source>
</evidence>
<dbReference type="EC" id="6.3.2.13" evidence="7"/>
<dbReference type="GO" id="GO:0000287">
    <property type="term" value="F:magnesium ion binding"/>
    <property type="evidence" value="ECO:0007669"/>
    <property type="project" value="UniProtKB-UniRule"/>
</dbReference>
<dbReference type="InterPro" id="IPR000713">
    <property type="entry name" value="Mur_ligase_N"/>
</dbReference>
<dbReference type="Pfam" id="PF08245">
    <property type="entry name" value="Mur_ligase_M"/>
    <property type="match status" value="1"/>
</dbReference>
<keyword evidence="6 7" id="KW-0961">Cell wall biogenesis/degradation</keyword>
<feature type="domain" description="Mur ligase C-terminal" evidence="10">
    <location>
        <begin position="338"/>
        <end position="470"/>
    </location>
</feature>
<sequence>MKAIDLQVRSGLANPEIKNLSTDSREIEKGDLFLGLDGEKVDGGNFWTKAIERGACAAIISKKASLLNPPTNEDPVVILPEPVSLFMGKLAADFWGKPSSEICLIGITGTNGKTTTSFLIEFLTTSLGHPSALFGTLINRWPNHEETSKYTTTFAVPLQAKLRKAVQAGVEYGAMEVSSHALSQNRVAGCDFNGAIFTNLSRDHLDYHDSMESYFEAKASLFRSHLIEDDAPRSVINVDDKWGSILAKELNKKCWTCSLKENSQTREKPDLYISNLQIMQDGYMGKLHTPFGVGNFISPLIGEFNLMNMLQAVGILVQRGLPLNDLLEALNNFPGVPGRMQLINMDGFKVKDGYPLVIVDYAHTPDGLQNALIASRSLTKKRLVCVFGCGGDRDKGKRSKMGEVAAKFADYIVVTSDNPRQEDPIEIIKDIEKGITIDSEISVEPERSIAIQFAIAKAKKNDVVLIAGKGHEDYQILKDQTIYFDDREQARKALSLRTDVI</sequence>
<evidence type="ECO:0000259" key="9">
    <source>
        <dbReference type="Pfam" id="PF01225"/>
    </source>
</evidence>
<feature type="modified residue" description="N6-carboxylysine" evidence="7">
    <location>
        <position position="218"/>
    </location>
</feature>
<dbReference type="HAMAP" id="MF_00208">
    <property type="entry name" value="MurE"/>
    <property type="match status" value="1"/>
</dbReference>
<dbReference type="AlphaFoldDB" id="A0A0A2C3J9"/>
<dbReference type="GO" id="GO:0009252">
    <property type="term" value="P:peptidoglycan biosynthetic process"/>
    <property type="evidence" value="ECO:0007669"/>
    <property type="project" value="UniProtKB-UniRule"/>
</dbReference>
<dbReference type="InterPro" id="IPR036565">
    <property type="entry name" value="Mur-like_cat_sf"/>
</dbReference>
<evidence type="ECO:0000259" key="10">
    <source>
        <dbReference type="Pfam" id="PF02875"/>
    </source>
</evidence>
<dbReference type="SUPFAM" id="SSF63418">
    <property type="entry name" value="MurE/MurF N-terminal domain"/>
    <property type="match status" value="1"/>
</dbReference>
<dbReference type="EMBL" id="JNAX01000015">
    <property type="protein sequence ID" value="KGG19229.1"/>
    <property type="molecule type" value="Genomic_DNA"/>
</dbReference>
<dbReference type="UniPathway" id="UPA00219"/>
<keyword evidence="7 12" id="KW-0436">Ligase</keyword>
<dbReference type="Gene3D" id="3.90.190.20">
    <property type="entry name" value="Mur ligase, C-terminal domain"/>
    <property type="match status" value="1"/>
</dbReference>
<dbReference type="Gene3D" id="3.40.1390.10">
    <property type="entry name" value="MurE/MurF, N-terminal domain"/>
    <property type="match status" value="1"/>
</dbReference>
<dbReference type="NCBIfam" id="NF001126">
    <property type="entry name" value="PRK00139.1-4"/>
    <property type="match status" value="1"/>
</dbReference>
<dbReference type="Gene3D" id="3.40.1190.10">
    <property type="entry name" value="Mur-like, catalytic domain"/>
    <property type="match status" value="1"/>
</dbReference>
<dbReference type="GO" id="GO:0071555">
    <property type="term" value="P:cell wall organization"/>
    <property type="evidence" value="ECO:0007669"/>
    <property type="project" value="UniProtKB-KW"/>
</dbReference>
<evidence type="ECO:0000256" key="7">
    <source>
        <dbReference type="HAMAP-Rule" id="MF_00208"/>
    </source>
</evidence>
<evidence type="ECO:0000256" key="5">
    <source>
        <dbReference type="ARBA" id="ARBA00023306"/>
    </source>
</evidence>
<feature type="binding site" evidence="7">
    <location>
        <begin position="151"/>
        <end position="152"/>
    </location>
    <ligand>
        <name>UDP-N-acetyl-alpha-D-muramoyl-L-alanyl-D-glutamate</name>
        <dbReference type="ChEBI" id="CHEBI:83900"/>
    </ligand>
</feature>
<dbReference type="InterPro" id="IPR035911">
    <property type="entry name" value="MurE/MurF_N"/>
</dbReference>
<proteinExistence type="inferred from homology"/>
<comment type="cofactor">
    <cofactor evidence="7">
        <name>Mg(2+)</name>
        <dbReference type="ChEBI" id="CHEBI:18420"/>
    </cofactor>
</comment>
<evidence type="ECO:0000256" key="1">
    <source>
        <dbReference type="ARBA" id="ARBA00005898"/>
    </source>
</evidence>
<feature type="binding site" evidence="7">
    <location>
        <position position="184"/>
    </location>
    <ligand>
        <name>UDP-N-acetyl-alpha-D-muramoyl-L-alanyl-D-glutamate</name>
        <dbReference type="ChEBI" id="CHEBI:83900"/>
    </ligand>
</feature>
<accession>A0A0A2C3J9</accession>
<keyword evidence="5 7" id="KW-0131">Cell cycle</keyword>
<dbReference type="InterPro" id="IPR004101">
    <property type="entry name" value="Mur_ligase_C"/>
</dbReference>
<keyword evidence="7" id="KW-0067">ATP-binding</keyword>
<evidence type="ECO:0000256" key="6">
    <source>
        <dbReference type="ARBA" id="ARBA00023316"/>
    </source>
</evidence>
<dbReference type="SUPFAM" id="SSF53244">
    <property type="entry name" value="MurD-like peptide ligases, peptide-binding domain"/>
    <property type="match status" value="1"/>
</dbReference>
<dbReference type="Pfam" id="PF01225">
    <property type="entry name" value="Mur_ligase"/>
    <property type="match status" value="1"/>
</dbReference>
<reference evidence="13" key="1">
    <citation type="journal article" date="2014" name="Sci. Data">
        <title>Genomes of diverse isolates of the marine cyanobacterium Prochlorococcus.</title>
        <authorList>
            <person name="Biller S."/>
            <person name="Berube P."/>
            <person name="Thompson J."/>
            <person name="Kelly L."/>
            <person name="Roggensack S."/>
            <person name="Awad L."/>
            <person name="Roache-Johnson K."/>
            <person name="Ding H."/>
            <person name="Giovannoni S.J."/>
            <person name="Moore L.R."/>
            <person name="Chisholm S.W."/>
        </authorList>
    </citation>
    <scope>NUCLEOTIDE SEQUENCE [LARGE SCALE GENOMIC DNA]</scope>
    <source>
        <strain evidence="13">PAC1</strain>
    </source>
</reference>
<dbReference type="PANTHER" id="PTHR23135:SF4">
    <property type="entry name" value="UDP-N-ACETYLMURAMOYL-L-ALANYL-D-GLUTAMATE--2,6-DIAMINOPIMELATE LIGASE MURE HOMOLOG, CHLOROPLASTIC"/>
    <property type="match status" value="1"/>
</dbReference>
<dbReference type="GO" id="GO:0005737">
    <property type="term" value="C:cytoplasm"/>
    <property type="evidence" value="ECO:0007669"/>
    <property type="project" value="UniProtKB-SubCell"/>
</dbReference>
<dbReference type="GO" id="GO:0008360">
    <property type="term" value="P:regulation of cell shape"/>
    <property type="evidence" value="ECO:0007669"/>
    <property type="project" value="UniProtKB-KW"/>
</dbReference>
<dbReference type="SUPFAM" id="SSF53623">
    <property type="entry name" value="MurD-like peptide ligases, catalytic domain"/>
    <property type="match status" value="1"/>
</dbReference>
<comment type="pathway">
    <text evidence="7 8">Cell wall biogenesis; peptidoglycan biosynthesis.</text>
</comment>
<evidence type="ECO:0000256" key="8">
    <source>
        <dbReference type="RuleBase" id="RU004135"/>
    </source>
</evidence>
<dbReference type="InterPro" id="IPR036615">
    <property type="entry name" value="Mur_ligase_C_dom_sf"/>
</dbReference>
<dbReference type="Pfam" id="PF02875">
    <property type="entry name" value="Mur_ligase_C"/>
    <property type="match status" value="1"/>
</dbReference>
<keyword evidence="7" id="KW-0963">Cytoplasm</keyword>
<comment type="similarity">
    <text evidence="1 7">Belongs to the MurCDEF family. MurE subfamily.</text>
</comment>
<evidence type="ECO:0000313" key="13">
    <source>
        <dbReference type="Proteomes" id="UP000030392"/>
    </source>
</evidence>
<keyword evidence="3 7" id="KW-0133">Cell shape</keyword>
<feature type="domain" description="Mur ligase N-terminal catalytic" evidence="9">
    <location>
        <begin position="16"/>
        <end position="94"/>
    </location>
</feature>
<evidence type="ECO:0000259" key="11">
    <source>
        <dbReference type="Pfam" id="PF08245"/>
    </source>
</evidence>
<feature type="binding site" evidence="7">
    <location>
        <position position="393"/>
    </location>
    <ligand>
        <name>meso-2,6-diaminopimelate</name>
        <dbReference type="ChEBI" id="CHEBI:57791"/>
    </ligand>
</feature>
<feature type="binding site" evidence="7">
    <location>
        <begin position="109"/>
        <end position="115"/>
    </location>
    <ligand>
        <name>ATP</name>
        <dbReference type="ChEBI" id="CHEBI:30616"/>
    </ligand>
</feature>
<dbReference type="InterPro" id="IPR013221">
    <property type="entry name" value="Mur_ligase_cen"/>
</dbReference>
<keyword evidence="7" id="KW-0460">Magnesium</keyword>
<comment type="caution">
    <text evidence="7">Lacks conserved residue(s) required for the propagation of feature annotation.</text>
</comment>
<feature type="binding site" evidence="7">
    <location>
        <begin position="417"/>
        <end position="420"/>
    </location>
    <ligand>
        <name>meso-2,6-diaminopimelate</name>
        <dbReference type="ChEBI" id="CHEBI:57791"/>
    </ligand>
</feature>
<evidence type="ECO:0000256" key="3">
    <source>
        <dbReference type="ARBA" id="ARBA00022960"/>
    </source>
</evidence>
<dbReference type="PANTHER" id="PTHR23135">
    <property type="entry name" value="MUR LIGASE FAMILY MEMBER"/>
    <property type="match status" value="1"/>
</dbReference>
<comment type="catalytic activity">
    <reaction evidence="7">
        <text>UDP-N-acetyl-alpha-D-muramoyl-L-alanyl-D-glutamate + meso-2,6-diaminopimelate + ATP = UDP-N-acetyl-alpha-D-muramoyl-L-alanyl-gamma-D-glutamyl-meso-2,6-diaminopimelate + ADP + phosphate + H(+)</text>
        <dbReference type="Rhea" id="RHEA:23676"/>
        <dbReference type="ChEBI" id="CHEBI:15378"/>
        <dbReference type="ChEBI" id="CHEBI:30616"/>
        <dbReference type="ChEBI" id="CHEBI:43474"/>
        <dbReference type="ChEBI" id="CHEBI:57791"/>
        <dbReference type="ChEBI" id="CHEBI:83900"/>
        <dbReference type="ChEBI" id="CHEBI:83905"/>
        <dbReference type="ChEBI" id="CHEBI:456216"/>
        <dbReference type="EC" id="6.3.2.13"/>
    </reaction>
</comment>
<feature type="binding site" evidence="7">
    <location>
        <position position="468"/>
    </location>
    <ligand>
        <name>meso-2,6-diaminopimelate</name>
        <dbReference type="ChEBI" id="CHEBI:57791"/>
    </ligand>
</feature>
<dbReference type="GO" id="GO:0051301">
    <property type="term" value="P:cell division"/>
    <property type="evidence" value="ECO:0007669"/>
    <property type="project" value="UniProtKB-KW"/>
</dbReference>
<feature type="short sequence motif" description="Meso-diaminopimelate recognition motif" evidence="7">
    <location>
        <begin position="417"/>
        <end position="420"/>
    </location>
</feature>
<keyword evidence="4 7" id="KW-0573">Peptidoglycan synthesis</keyword>
<dbReference type="NCBIfam" id="TIGR01085">
    <property type="entry name" value="murE"/>
    <property type="match status" value="1"/>
</dbReference>
<gene>
    <name evidence="7" type="primary">murE</name>
    <name evidence="12" type="ORF">EV03_1608</name>
</gene>
<evidence type="ECO:0000256" key="4">
    <source>
        <dbReference type="ARBA" id="ARBA00022984"/>
    </source>
</evidence>
<comment type="caution">
    <text evidence="12">The sequence shown here is derived from an EMBL/GenBank/DDBJ whole genome shotgun (WGS) entry which is preliminary data.</text>
</comment>
<dbReference type="GO" id="GO:0008765">
    <property type="term" value="F:UDP-N-acetylmuramoylalanyl-D-glutamate-2,6-diaminopimelate ligase activity"/>
    <property type="evidence" value="ECO:0007669"/>
    <property type="project" value="UniProtKB-UniRule"/>
</dbReference>
<keyword evidence="7" id="KW-0547">Nucleotide-binding</keyword>
<dbReference type="InterPro" id="IPR005761">
    <property type="entry name" value="UDP-N-AcMur-Glu-dNH2Pim_ligase"/>
</dbReference>
<dbReference type="GO" id="GO:0005524">
    <property type="term" value="F:ATP binding"/>
    <property type="evidence" value="ECO:0007669"/>
    <property type="project" value="UniProtKB-UniRule"/>
</dbReference>
<comment type="PTM">
    <text evidence="7">Carboxylation is probably crucial for Mg(2+) binding and, consequently, for the gamma-phosphate positioning of ATP.</text>
</comment>
<feature type="binding site" evidence="7">
    <location>
        <position position="472"/>
    </location>
    <ligand>
        <name>meso-2,6-diaminopimelate</name>
        <dbReference type="ChEBI" id="CHEBI:57791"/>
    </ligand>
</feature>
<comment type="subcellular location">
    <subcellularLocation>
        <location evidence="7 8">Cytoplasm</location>
    </subcellularLocation>
</comment>
<dbReference type="NCBIfam" id="NF001124">
    <property type="entry name" value="PRK00139.1-2"/>
    <property type="match status" value="1"/>
</dbReference>
<dbReference type="Proteomes" id="UP000030392">
    <property type="component" value="Unassembled WGS sequence"/>
</dbReference>